<gene>
    <name evidence="2" type="ORF">pdam_00019414</name>
</gene>
<keyword evidence="3" id="KW-1185">Reference proteome</keyword>
<comment type="caution">
    <text evidence="2">The sequence shown here is derived from an EMBL/GenBank/DDBJ whole genome shotgun (WGS) entry which is preliminary data.</text>
</comment>
<feature type="region of interest" description="Disordered" evidence="1">
    <location>
        <begin position="87"/>
        <end position="121"/>
    </location>
</feature>
<protein>
    <submittedName>
        <fullName evidence="2">Uncharacterized protein</fullName>
    </submittedName>
</protein>
<sequence>MINKNHPSYRKVESRLASGITYQPKSGPSKLCCRGFLVGKVNTKGGTKRVSFPNTKRPQLLLLQTIPRGTRSDATKGVAENGIKTGTVTDVDKDSTKRFSPWYKPKERNDRGEPLDDTLNNEDLIRSDGLNVAPSPKHVCAPAGKRHLVATDTVGQC</sequence>
<evidence type="ECO:0000256" key="1">
    <source>
        <dbReference type="SAM" id="MobiDB-lite"/>
    </source>
</evidence>
<dbReference type="Proteomes" id="UP000275408">
    <property type="component" value="Unassembled WGS sequence"/>
</dbReference>
<proteinExistence type="predicted"/>
<feature type="compositionally biased region" description="Basic and acidic residues" evidence="1">
    <location>
        <begin position="104"/>
        <end position="114"/>
    </location>
</feature>
<evidence type="ECO:0000313" key="2">
    <source>
        <dbReference type="EMBL" id="RMX48563.1"/>
    </source>
</evidence>
<dbReference type="EMBL" id="RCHS01002251">
    <property type="protein sequence ID" value="RMX48563.1"/>
    <property type="molecule type" value="Genomic_DNA"/>
</dbReference>
<dbReference type="AlphaFoldDB" id="A0A3M6U4G0"/>
<accession>A0A3M6U4G0</accession>
<name>A0A3M6U4G0_POCDA</name>
<reference evidence="2 3" key="1">
    <citation type="journal article" date="2018" name="Sci. Rep.">
        <title>Comparative analysis of the Pocillopora damicornis genome highlights role of immune system in coral evolution.</title>
        <authorList>
            <person name="Cunning R."/>
            <person name="Bay R.A."/>
            <person name="Gillette P."/>
            <person name="Baker A.C."/>
            <person name="Traylor-Knowles N."/>
        </authorList>
    </citation>
    <scope>NUCLEOTIDE SEQUENCE [LARGE SCALE GENOMIC DNA]</scope>
    <source>
        <strain evidence="2">RSMAS</strain>
        <tissue evidence="2">Whole animal</tissue>
    </source>
</reference>
<organism evidence="2 3">
    <name type="scientific">Pocillopora damicornis</name>
    <name type="common">Cauliflower coral</name>
    <name type="synonym">Millepora damicornis</name>
    <dbReference type="NCBI Taxonomy" id="46731"/>
    <lineage>
        <taxon>Eukaryota</taxon>
        <taxon>Metazoa</taxon>
        <taxon>Cnidaria</taxon>
        <taxon>Anthozoa</taxon>
        <taxon>Hexacorallia</taxon>
        <taxon>Scleractinia</taxon>
        <taxon>Astrocoeniina</taxon>
        <taxon>Pocilloporidae</taxon>
        <taxon>Pocillopora</taxon>
    </lineage>
</organism>
<evidence type="ECO:0000313" key="3">
    <source>
        <dbReference type="Proteomes" id="UP000275408"/>
    </source>
</evidence>